<gene>
    <name evidence="3" type="ORF">GCM10017655_20370</name>
</gene>
<dbReference type="GO" id="GO:0000160">
    <property type="term" value="P:phosphorelay signal transduction system"/>
    <property type="evidence" value="ECO:0007669"/>
    <property type="project" value="InterPro"/>
</dbReference>
<evidence type="ECO:0000259" key="2">
    <source>
        <dbReference type="PROSITE" id="PS50110"/>
    </source>
</evidence>
<protein>
    <recommendedName>
        <fullName evidence="2">Response regulatory domain-containing protein</fullName>
    </recommendedName>
</protein>
<dbReference type="EMBL" id="BSFN01000004">
    <property type="protein sequence ID" value="GLK88975.1"/>
    <property type="molecule type" value="Genomic_DNA"/>
</dbReference>
<reference evidence="3" key="2">
    <citation type="submission" date="2023-01" db="EMBL/GenBank/DDBJ databases">
        <authorList>
            <person name="Sun Q."/>
            <person name="Evtushenko L."/>
        </authorList>
    </citation>
    <scope>NUCLEOTIDE SEQUENCE</scope>
    <source>
        <strain evidence="3">VKM B-2935</strain>
    </source>
</reference>
<sequence>MLPKTLRILIADANQQLRLSVEKLINHAGCYGVGVVATADELKALLGFPGRPFDVVLVNCRLLDQASTDTLDLLQQHSNVVLYRNGLYSGHMADPHSAIREGLCGLPSAVPGLH</sequence>
<evidence type="ECO:0000313" key="4">
    <source>
        <dbReference type="Proteomes" id="UP001143328"/>
    </source>
</evidence>
<dbReference type="Gene3D" id="3.40.50.2300">
    <property type="match status" value="1"/>
</dbReference>
<dbReference type="SUPFAM" id="SSF52172">
    <property type="entry name" value="CheY-like"/>
    <property type="match status" value="1"/>
</dbReference>
<keyword evidence="4" id="KW-1185">Reference proteome</keyword>
<comment type="caution">
    <text evidence="3">The sequence shown here is derived from an EMBL/GenBank/DDBJ whole genome shotgun (WGS) entry which is preliminary data.</text>
</comment>
<dbReference type="AlphaFoldDB" id="A0A9W6NFM7"/>
<dbReference type="Proteomes" id="UP001143328">
    <property type="component" value="Unassembled WGS sequence"/>
</dbReference>
<dbReference type="RefSeq" id="WP_271195174.1">
    <property type="nucleotide sequence ID" value="NZ_BSFN01000004.1"/>
</dbReference>
<accession>A0A9W6NFM7</accession>
<name>A0A9W6NFM7_9PSED</name>
<reference evidence="3" key="1">
    <citation type="journal article" date="2014" name="Int. J. Syst. Evol. Microbiol.">
        <title>Complete genome sequence of Corynebacterium casei LMG S-19264T (=DSM 44701T), isolated from a smear-ripened cheese.</title>
        <authorList>
            <consortium name="US DOE Joint Genome Institute (JGI-PGF)"/>
            <person name="Walter F."/>
            <person name="Albersmeier A."/>
            <person name="Kalinowski J."/>
            <person name="Ruckert C."/>
        </authorList>
    </citation>
    <scope>NUCLEOTIDE SEQUENCE</scope>
    <source>
        <strain evidence="3">VKM B-2935</strain>
    </source>
</reference>
<evidence type="ECO:0000313" key="3">
    <source>
        <dbReference type="EMBL" id="GLK88975.1"/>
    </source>
</evidence>
<evidence type="ECO:0000256" key="1">
    <source>
        <dbReference type="PROSITE-ProRule" id="PRU00169"/>
    </source>
</evidence>
<proteinExistence type="predicted"/>
<dbReference type="PROSITE" id="PS50110">
    <property type="entry name" value="RESPONSE_REGULATORY"/>
    <property type="match status" value="1"/>
</dbReference>
<organism evidence="3 4">
    <name type="scientific">Pseudomonas turukhanskensis</name>
    <dbReference type="NCBI Taxonomy" id="1806536"/>
    <lineage>
        <taxon>Bacteria</taxon>
        <taxon>Pseudomonadati</taxon>
        <taxon>Pseudomonadota</taxon>
        <taxon>Gammaproteobacteria</taxon>
        <taxon>Pseudomonadales</taxon>
        <taxon>Pseudomonadaceae</taxon>
        <taxon>Pseudomonas</taxon>
    </lineage>
</organism>
<dbReference type="InterPro" id="IPR001789">
    <property type="entry name" value="Sig_transdc_resp-reg_receiver"/>
</dbReference>
<dbReference type="InterPro" id="IPR011006">
    <property type="entry name" value="CheY-like_superfamily"/>
</dbReference>
<feature type="domain" description="Response regulatory" evidence="2">
    <location>
        <begin position="7"/>
        <end position="114"/>
    </location>
</feature>
<comment type="caution">
    <text evidence="1">Lacks conserved residue(s) required for the propagation of feature annotation.</text>
</comment>